<comment type="caution">
    <text evidence="3">The sequence shown here is derived from an EMBL/GenBank/DDBJ whole genome shotgun (WGS) entry which is preliminary data.</text>
</comment>
<evidence type="ECO:0000259" key="2">
    <source>
        <dbReference type="PROSITE" id="PS51087"/>
    </source>
</evidence>
<proteinExistence type="predicted"/>
<dbReference type="PROSITE" id="PS51087">
    <property type="entry name" value="APAG"/>
    <property type="match status" value="1"/>
</dbReference>
<feature type="region of interest" description="Disordered" evidence="1">
    <location>
        <begin position="207"/>
        <end position="245"/>
    </location>
</feature>
<dbReference type="Proteomes" id="UP001516023">
    <property type="component" value="Unassembled WGS sequence"/>
</dbReference>
<protein>
    <recommendedName>
        <fullName evidence="2">ApaG domain-containing protein</fullName>
    </recommendedName>
</protein>
<dbReference type="Pfam" id="PF04379">
    <property type="entry name" value="DUF525"/>
    <property type="match status" value="1"/>
</dbReference>
<reference evidence="3 4" key="1">
    <citation type="journal article" date="2020" name="G3 (Bethesda)">
        <title>Improved Reference Genome for Cyclotella cryptica CCMP332, a Model for Cell Wall Morphogenesis, Salinity Adaptation, and Lipid Production in Diatoms (Bacillariophyta).</title>
        <authorList>
            <person name="Roberts W.R."/>
            <person name="Downey K.M."/>
            <person name="Ruck E.C."/>
            <person name="Traller J.C."/>
            <person name="Alverson A.J."/>
        </authorList>
    </citation>
    <scope>NUCLEOTIDE SEQUENCE [LARGE SCALE GENOMIC DNA]</scope>
    <source>
        <strain evidence="3 4">CCMP332</strain>
    </source>
</reference>
<dbReference type="Gene3D" id="2.60.40.1470">
    <property type="entry name" value="ApaG domain"/>
    <property type="match status" value="2"/>
</dbReference>
<evidence type="ECO:0000256" key="1">
    <source>
        <dbReference type="SAM" id="MobiDB-lite"/>
    </source>
</evidence>
<gene>
    <name evidence="3" type="ORF">HJC23_004761</name>
</gene>
<sequence length="576" mass="64695">MVLPFRNLPASLSSYHRRHRALDTSVAFLGGLPRHRNQASKGHPPTSILPATGWHHARRRYHTSLSRDNDEFSNNNHSIQTLSAEEIKRNNLISTRLYRILLKSSSRGVKFANGRNTIHMDAANDDDDENWILLQPPLDVRKYGHAHIFQVRRGELDSTIAESDDDSSEASLNFQPSKKNSFVNTALKSTRKEEVGRAMDVLRFVNTSLGGDSDDDLEDYYLGGSSSAYCPDTKEEGREEENEMNQFGQDDLNKALSATGDAAGRHSEGHYTQFLDEDEERGEEGETDIGSDDEKDEFDSSQHSDDDEKDDEDPNPCDPSVLVQAKDLRNAVRIAFRAPLKPPSNAQQQESIYSIITRRHRDAIDASSLLSEQIQTWGDKSSIFVDRKKGVRIVATSSAMHLSNPGGIRGGKKYKFAYRIRVENINDDKNKSRAVQLLGRTWNIYECRQTKASLLAKLLEDGKLPHKEDGNDEQQKDIQVRTLVQNVNEPKTGAVGHFPVIRPGEVFEYMSGAELATPTGFMEGCFHMAVVDPESTKSASIGEPVNALLWKENDQRKFEAKVAEFGFVAEEEEDER</sequence>
<evidence type="ECO:0000313" key="3">
    <source>
        <dbReference type="EMBL" id="KAL3785613.1"/>
    </source>
</evidence>
<feature type="compositionally biased region" description="Acidic residues" evidence="1">
    <location>
        <begin position="275"/>
        <end position="297"/>
    </location>
</feature>
<dbReference type="SUPFAM" id="SSF110069">
    <property type="entry name" value="ApaG-like"/>
    <property type="match status" value="1"/>
</dbReference>
<dbReference type="PANTHER" id="PTHR14289:SF16">
    <property type="entry name" value="POLYMERASE DELTA-INTERACTING PROTEIN 2"/>
    <property type="match status" value="1"/>
</dbReference>
<feature type="region of interest" description="Disordered" evidence="1">
    <location>
        <begin position="261"/>
        <end position="321"/>
    </location>
</feature>
<organism evidence="3 4">
    <name type="scientific">Cyclotella cryptica</name>
    <dbReference type="NCBI Taxonomy" id="29204"/>
    <lineage>
        <taxon>Eukaryota</taxon>
        <taxon>Sar</taxon>
        <taxon>Stramenopiles</taxon>
        <taxon>Ochrophyta</taxon>
        <taxon>Bacillariophyta</taxon>
        <taxon>Coscinodiscophyceae</taxon>
        <taxon>Thalassiosirophycidae</taxon>
        <taxon>Stephanodiscales</taxon>
        <taxon>Stephanodiscaceae</taxon>
        <taxon>Cyclotella</taxon>
    </lineage>
</organism>
<name>A0ABD3PD09_9STRA</name>
<dbReference type="PANTHER" id="PTHR14289">
    <property type="entry name" value="F-BOX ONLY PROTEIN 3"/>
    <property type="match status" value="1"/>
</dbReference>
<dbReference type="AlphaFoldDB" id="A0ABD3PD09"/>
<dbReference type="InterPro" id="IPR036767">
    <property type="entry name" value="ApaG_sf"/>
</dbReference>
<feature type="domain" description="ApaG" evidence="2">
    <location>
        <begin position="387"/>
        <end position="574"/>
    </location>
</feature>
<dbReference type="EMBL" id="JABMIG020000213">
    <property type="protein sequence ID" value="KAL3785613.1"/>
    <property type="molecule type" value="Genomic_DNA"/>
</dbReference>
<accession>A0ABD3PD09</accession>
<evidence type="ECO:0000313" key="4">
    <source>
        <dbReference type="Proteomes" id="UP001516023"/>
    </source>
</evidence>
<dbReference type="InterPro" id="IPR007474">
    <property type="entry name" value="ApaG_domain"/>
</dbReference>
<keyword evidence="4" id="KW-1185">Reference proteome</keyword>